<dbReference type="RefSeq" id="WP_052111078.1">
    <property type="nucleotide sequence ID" value="NZ_AVBF01000001.1"/>
</dbReference>
<dbReference type="EMBL" id="AVBF01000001">
    <property type="protein sequence ID" value="KGP74702.1"/>
    <property type="molecule type" value="Genomic_DNA"/>
</dbReference>
<dbReference type="STRING" id="1385514.N782_00675"/>
<keyword evidence="2" id="KW-1185">Reference proteome</keyword>
<dbReference type="eggNOG" id="COG4886">
    <property type="taxonomic scope" value="Bacteria"/>
</dbReference>
<accession>A0A0A2TFR9</accession>
<dbReference type="OrthoDB" id="7054537at2"/>
<sequence length="400" mass="46122">MFRKILACLLLGSMITGGIPVHGEKKDYRSSYSTWVWRTYQIVNHQEELFRELEAKRVQKVYLQVNRDIPKEEYRAFIQKASAKGMDVYALEGSPSWIEADNNRASLFKSWLQKYQKEAGPSQEFTGIHLDAEPHAHAMWDTNQQTAITRYQAIIKSFRKKAADLNLPLESDLPFWFDGVSYDNKYGKGRLSDWVIRNTDAVTILAYRNFVEGQNGIIPLIEHELEYAHNMNKKVEVGVETKDMTPDYLTFFELGQNQMNNVFGKVATHYSNVFSFNGFAVHEFNSWQEIKSDPISYEKDNYILYKSKKNVGEDHNWVIQLNTELDENSINSKTVYVKKANGEKVEVSVNLKSADRIVVQPPNGGYEKGESYTLFISNEVLSTQGKKLKNSVFMPFLIKK</sequence>
<evidence type="ECO:0000313" key="1">
    <source>
        <dbReference type="EMBL" id="KGP74702.1"/>
    </source>
</evidence>
<comment type="caution">
    <text evidence="1">The sequence shown here is derived from an EMBL/GenBank/DDBJ whole genome shotgun (WGS) entry which is preliminary data.</text>
</comment>
<proteinExistence type="predicted"/>
<dbReference type="AlphaFoldDB" id="A0A0A2TFR9"/>
<gene>
    <name evidence="1" type="ORF">N782_00675</name>
</gene>
<name>A0A0A2TFR9_9BACI</name>
<reference evidence="1 2" key="1">
    <citation type="journal article" date="2015" name="Stand. Genomic Sci.">
        <title>High quality draft genome sequence of the moderately halophilic bacterium Pontibacillus yanchengensis Y32(T) and comparison among Pontibacillus genomes.</title>
        <authorList>
            <person name="Huang J."/>
            <person name="Qiao Z.X."/>
            <person name="Tang J.W."/>
            <person name="Wang G."/>
        </authorList>
    </citation>
    <scope>NUCLEOTIDE SEQUENCE [LARGE SCALE GENOMIC DNA]</scope>
    <source>
        <strain evidence="1 2">Y32</strain>
    </source>
</reference>
<evidence type="ECO:0000313" key="2">
    <source>
        <dbReference type="Proteomes" id="UP000030147"/>
    </source>
</evidence>
<protein>
    <recommendedName>
        <fullName evidence="3">SbsA Ig-like domain-containing protein</fullName>
    </recommendedName>
</protein>
<evidence type="ECO:0008006" key="3">
    <source>
        <dbReference type="Google" id="ProtNLM"/>
    </source>
</evidence>
<organism evidence="1 2">
    <name type="scientific">Pontibacillus yanchengensis Y32</name>
    <dbReference type="NCBI Taxonomy" id="1385514"/>
    <lineage>
        <taxon>Bacteria</taxon>
        <taxon>Bacillati</taxon>
        <taxon>Bacillota</taxon>
        <taxon>Bacilli</taxon>
        <taxon>Bacillales</taxon>
        <taxon>Bacillaceae</taxon>
        <taxon>Pontibacillus</taxon>
    </lineage>
</organism>
<dbReference type="Proteomes" id="UP000030147">
    <property type="component" value="Unassembled WGS sequence"/>
</dbReference>